<evidence type="ECO:0000256" key="4">
    <source>
        <dbReference type="ARBA" id="ARBA00022679"/>
    </source>
</evidence>
<comment type="subcellular location">
    <subcellularLocation>
        <location evidence="2">Endomembrane system</location>
    </subcellularLocation>
    <subcellularLocation>
        <location evidence="1">Membrane</location>
        <topology evidence="1">Single-pass membrane protein</topology>
    </subcellularLocation>
</comment>
<comment type="caution">
    <text evidence="9">The sequence shown here is derived from an EMBL/GenBank/DDBJ whole genome shotgun (WGS) entry which is preliminary data.</text>
</comment>
<evidence type="ECO:0000256" key="6">
    <source>
        <dbReference type="ARBA" id="ARBA00022989"/>
    </source>
</evidence>
<evidence type="ECO:0000256" key="2">
    <source>
        <dbReference type="ARBA" id="ARBA00004308"/>
    </source>
</evidence>
<organism evidence="9 10">
    <name type="scientific">Microbacterium paludicola</name>
    <dbReference type="NCBI Taxonomy" id="300019"/>
    <lineage>
        <taxon>Bacteria</taxon>
        <taxon>Bacillati</taxon>
        <taxon>Actinomycetota</taxon>
        <taxon>Actinomycetes</taxon>
        <taxon>Micrococcales</taxon>
        <taxon>Microbacteriaceae</taxon>
        <taxon>Microbacterium</taxon>
    </lineage>
</organism>
<dbReference type="OrthoDB" id="4814794at2"/>
<sequence>MRHMNPLESLKKLPGARTVIREVKKTELGRRTVAQAAGAIRSLGKRRDAYGVDLDDVLPSRHQDFQILRTAWRDLGPTDELLAQARALAGNTLARNALHPASWLVYAAALLEAGDARTAELVLRRYAARFGPERIAELLPLAPFARGLGLRSPQIDRAAGAADALFASPPARRFAELVAGKTIAVVGNGPGNVGTARGAEIDAHDIVVRFNNYPDDHQDDYGARTDIWVRGAHRDVRDRHDIHRYEMVLWEMDLRRNLLEHPSHLEILARDALFSPGTVGWIDTETKRTLRDASGLALPTSGAQVLWMLYRARGESLEGVDVYGFSSIDRHPDHGHYFDALGDVGTRHDVDGEGAFLRGLLGMADPVDRTGVTVFSCAYRDYDPARGRTGGPAGVLATQRLALGSEHRGHALRYVFDEGDKGALKHDLPHLTAGLSGKPVDLVLGAEYVRTHPEIAAAIAEGRRVLMVCHDLGSALGAWQLGVPYVIVYHQQGSTLQEMRSIGRTPTAHEIAVTTRLEELICTGAERMYFPSRGARAAFEATADPALAAKVRYADEPLYNTLSAVDHQNPADDGRLIAELTKKLDLPEKADDLDVFMSVGDWNGDKGLDRVPALLSAYVERTGRRVLWIAVGSAIDPARFVAAQEASRRWPFASRLIGRRMTHDRLLALLGYSDIYVMMHRSSIFDLATLEAMRAGKGLVLTPIGGNPEVDLEDNVEFVTDDSIAEAAAAIAGRDRTEWGERNRRVFEHHFSLDHFAERYRAMIDTHVLALEDAQEHA</sequence>
<evidence type="ECO:0008006" key="11">
    <source>
        <dbReference type="Google" id="ProtNLM"/>
    </source>
</evidence>
<reference evidence="9 10" key="1">
    <citation type="submission" date="2019-03" db="EMBL/GenBank/DDBJ databases">
        <title>Diversity of the mouse oral microbiome.</title>
        <authorList>
            <person name="Joseph S."/>
            <person name="Aduse-Opoku J."/>
            <person name="Curtis M."/>
            <person name="Wade W."/>
            <person name="Hashim A."/>
        </authorList>
    </citation>
    <scope>NUCLEOTIDE SEQUENCE [LARGE SCALE GENOMIC DNA]</scope>
    <source>
        <strain evidence="9 10">P1012</strain>
    </source>
</reference>
<evidence type="ECO:0000256" key="3">
    <source>
        <dbReference type="ARBA" id="ARBA00022676"/>
    </source>
</evidence>
<dbReference type="AlphaFoldDB" id="A0A4Y9FNK5"/>
<keyword evidence="3" id="KW-0328">Glycosyltransferase</keyword>
<evidence type="ECO:0000313" key="10">
    <source>
        <dbReference type="Proteomes" id="UP000298358"/>
    </source>
</evidence>
<evidence type="ECO:0000256" key="1">
    <source>
        <dbReference type="ARBA" id="ARBA00004167"/>
    </source>
</evidence>
<gene>
    <name evidence="9" type="ORF">E4U02_14195</name>
</gene>
<evidence type="ECO:0000256" key="8">
    <source>
        <dbReference type="ARBA" id="ARBA00023180"/>
    </source>
</evidence>
<dbReference type="GO" id="GO:0016020">
    <property type="term" value="C:membrane"/>
    <property type="evidence" value="ECO:0007669"/>
    <property type="project" value="UniProtKB-SubCell"/>
</dbReference>
<name>A0A4Y9FNK5_9MICO</name>
<keyword evidence="5" id="KW-0812">Transmembrane</keyword>
<keyword evidence="10" id="KW-1185">Reference proteome</keyword>
<dbReference type="Proteomes" id="UP000298358">
    <property type="component" value="Unassembled WGS sequence"/>
</dbReference>
<dbReference type="Pfam" id="PF00777">
    <property type="entry name" value="Glyco_transf_29"/>
    <property type="match status" value="1"/>
</dbReference>
<keyword evidence="8" id="KW-0325">Glycoprotein</keyword>
<dbReference type="InterPro" id="IPR038578">
    <property type="entry name" value="GT29-like_sf"/>
</dbReference>
<dbReference type="Gene3D" id="3.90.1480.20">
    <property type="entry name" value="Glycosyl transferase family 29"/>
    <property type="match status" value="1"/>
</dbReference>
<proteinExistence type="predicted"/>
<dbReference type="EMBL" id="SPQB01000053">
    <property type="protein sequence ID" value="TFU30784.1"/>
    <property type="molecule type" value="Genomic_DNA"/>
</dbReference>
<keyword evidence="6" id="KW-1133">Transmembrane helix</keyword>
<keyword evidence="4" id="KW-0808">Transferase</keyword>
<dbReference type="InterPro" id="IPR001675">
    <property type="entry name" value="Glyco_trans_29"/>
</dbReference>
<keyword evidence="7" id="KW-0472">Membrane</keyword>
<dbReference type="GO" id="GO:0008373">
    <property type="term" value="F:sialyltransferase activity"/>
    <property type="evidence" value="ECO:0007669"/>
    <property type="project" value="InterPro"/>
</dbReference>
<evidence type="ECO:0000256" key="7">
    <source>
        <dbReference type="ARBA" id="ARBA00023136"/>
    </source>
</evidence>
<dbReference type="Pfam" id="PF13692">
    <property type="entry name" value="Glyco_trans_1_4"/>
    <property type="match status" value="1"/>
</dbReference>
<evidence type="ECO:0000313" key="9">
    <source>
        <dbReference type="EMBL" id="TFU30784.1"/>
    </source>
</evidence>
<dbReference type="SUPFAM" id="SSF53756">
    <property type="entry name" value="UDP-Glycosyltransferase/glycogen phosphorylase"/>
    <property type="match status" value="1"/>
</dbReference>
<accession>A0A4Y9FNK5</accession>
<evidence type="ECO:0000256" key="5">
    <source>
        <dbReference type="ARBA" id="ARBA00022692"/>
    </source>
</evidence>
<dbReference type="Gene3D" id="3.40.50.2000">
    <property type="entry name" value="Glycogen Phosphorylase B"/>
    <property type="match status" value="1"/>
</dbReference>
<protein>
    <recommendedName>
        <fullName evidence="11">Glycosyltransferase</fullName>
    </recommendedName>
</protein>
<dbReference type="GO" id="GO:0012505">
    <property type="term" value="C:endomembrane system"/>
    <property type="evidence" value="ECO:0007669"/>
    <property type="project" value="UniProtKB-SubCell"/>
</dbReference>